<evidence type="ECO:0000256" key="2">
    <source>
        <dbReference type="ARBA" id="ARBA00044729"/>
    </source>
</evidence>
<dbReference type="GO" id="GO:0046872">
    <property type="term" value="F:metal ion binding"/>
    <property type="evidence" value="ECO:0007669"/>
    <property type="project" value="UniProtKB-KW"/>
</dbReference>
<comment type="function">
    <text evidence="2">Catalyzes the degradation of hydrogen peroxide (H(2)O(2)) generated by peroxisomal oxidases to water and oxygen, thereby protecting cells from the toxic effects of hydrogen peroxide.</text>
</comment>
<dbReference type="InterPro" id="IPR020835">
    <property type="entry name" value="Catalase_sf"/>
</dbReference>
<dbReference type="InterPro" id="IPR024711">
    <property type="entry name" value="Catalase_clade1/3"/>
</dbReference>
<accession>F2PLX1</accession>
<gene>
    <name evidence="6" type="ORF">TEQG_01927</name>
</gene>
<dbReference type="HOGENOM" id="CLU_010645_2_0_1"/>
<dbReference type="GO" id="GO:0005739">
    <property type="term" value="C:mitochondrion"/>
    <property type="evidence" value="ECO:0007669"/>
    <property type="project" value="TreeGrafter"/>
</dbReference>
<dbReference type="PIRSF" id="PIRSF038928">
    <property type="entry name" value="Catalase_clade1-3"/>
    <property type="match status" value="1"/>
</dbReference>
<dbReference type="VEuPathDB" id="FungiDB:TEQG_01927"/>
<feature type="domain" description="Catalase core" evidence="5">
    <location>
        <begin position="10"/>
        <end position="402"/>
    </location>
</feature>
<dbReference type="eggNOG" id="KOG0047">
    <property type="taxonomic scope" value="Eukaryota"/>
</dbReference>
<keyword evidence="4" id="KW-0408">Iron</keyword>
<dbReference type="InterPro" id="IPR011614">
    <property type="entry name" value="Catalase_core"/>
</dbReference>
<dbReference type="GO" id="GO:0004096">
    <property type="term" value="F:catalase activity"/>
    <property type="evidence" value="ECO:0007669"/>
    <property type="project" value="InterPro"/>
</dbReference>
<dbReference type="GO" id="GO:0005777">
    <property type="term" value="C:peroxisome"/>
    <property type="evidence" value="ECO:0007669"/>
    <property type="project" value="TreeGrafter"/>
</dbReference>
<dbReference type="AlphaFoldDB" id="F2PLX1"/>
<proteinExistence type="inferred from homology"/>
<protein>
    <submittedName>
        <fullName evidence="6">Catalase</fullName>
    </submittedName>
</protein>
<dbReference type="InterPro" id="IPR018028">
    <property type="entry name" value="Catalase"/>
</dbReference>
<dbReference type="PANTHER" id="PTHR11465:SF26">
    <property type="entry name" value="CATALASE 2"/>
    <property type="match status" value="1"/>
</dbReference>
<evidence type="ECO:0000256" key="4">
    <source>
        <dbReference type="PIRSR" id="PIRSR038928-2"/>
    </source>
</evidence>
<reference evidence="7" key="1">
    <citation type="journal article" date="2012" name="MBio">
        <title>Comparative genome analysis of Trichophyton rubrum and related dermatophytes reveals candidate genes involved in infection.</title>
        <authorList>
            <person name="Martinez D.A."/>
            <person name="Oliver B.G."/>
            <person name="Graeser Y."/>
            <person name="Goldberg J.M."/>
            <person name="Li W."/>
            <person name="Martinez-Rossi N.M."/>
            <person name="Monod M."/>
            <person name="Shelest E."/>
            <person name="Barton R.C."/>
            <person name="Birch E."/>
            <person name="Brakhage A.A."/>
            <person name="Chen Z."/>
            <person name="Gurr S.J."/>
            <person name="Heiman D."/>
            <person name="Heitman J."/>
            <person name="Kosti I."/>
            <person name="Rossi A."/>
            <person name="Saif S."/>
            <person name="Samalova M."/>
            <person name="Saunders C.W."/>
            <person name="Shea T."/>
            <person name="Summerbell R.C."/>
            <person name="Xu J."/>
            <person name="Young S."/>
            <person name="Zeng Q."/>
            <person name="Birren B.W."/>
            <person name="Cuomo C.A."/>
            <person name="White T.C."/>
        </authorList>
    </citation>
    <scope>NUCLEOTIDE SEQUENCE [LARGE SCALE GENOMIC DNA]</scope>
    <source>
        <strain evidence="7">ATCC MYA-4606 / CBS 127.97</strain>
    </source>
</reference>
<comment type="cofactor">
    <cofactor evidence="4">
        <name>heme</name>
        <dbReference type="ChEBI" id="CHEBI:30413"/>
    </cofactor>
</comment>
<dbReference type="PRINTS" id="PR00067">
    <property type="entry name" value="CATALASE"/>
</dbReference>
<feature type="binding site" description="axial binding residue" evidence="4">
    <location>
        <position position="347"/>
    </location>
    <ligand>
        <name>heme</name>
        <dbReference type="ChEBI" id="CHEBI:30413"/>
    </ligand>
    <ligandPart>
        <name>Fe</name>
        <dbReference type="ChEBI" id="CHEBI:18248"/>
    </ligandPart>
</feature>
<dbReference type="CDD" id="cd08157">
    <property type="entry name" value="catalase_fungal"/>
    <property type="match status" value="1"/>
</dbReference>
<sequence>MDTHMDRYYTLAEGCPYGSSTTTVQLRDGRAGLSLLQDTQLIETLAHFSRERIPERHVHGILHRAYGEFTVTADCSDITSASFLSSVGKTTPVLWRASTVGPESGSADTVRDVHGWAMKLYTDEGNLDWVFNNTPVFFIRDPIKFPSLNRSHKRNPRTHRPDANMVSRPSEMFFHNSSPEGFHQLIQLFSDRGTPASLRHMNAYSGHTYKLTTADGGFRYVKFHIKTDQGVRNFTREEAEMMAGKNPDFLIQDMFDAIERGEYPTWTVFAQIMEPAQAENYRWNIFDMTKVWPHKDFPLRELGKLTLNRNPNNYFTDIEQAAFSPSTMVPGIAPSADPMLQARMFAYPDAARYRLGANYQQLPTNAAKSPVYCPFQRDGKMNFSDNYGADANYVGSSLQPTKFYPQLKRMAPSTISTLTEHEKWTGEVCTFTSQVTDEDFVQPAALWEVIKREPGHEQRFYGNVAAHLSGVTCDRLRNDIYVLIWAPVSNKPLKSSLLPRPIDGSKLLLEQAQGYLLLDKTSHM</sequence>
<dbReference type="FunFam" id="2.40.180.10:FF:000001">
    <property type="entry name" value="Catalase"/>
    <property type="match status" value="1"/>
</dbReference>
<dbReference type="SUPFAM" id="SSF56634">
    <property type="entry name" value="Heme-dependent catalase-like"/>
    <property type="match status" value="1"/>
</dbReference>
<dbReference type="Pfam" id="PF00199">
    <property type="entry name" value="Catalase"/>
    <property type="match status" value="1"/>
</dbReference>
<keyword evidence="7" id="KW-1185">Reference proteome</keyword>
<name>F2PLX1_TRIEC</name>
<dbReference type="EMBL" id="DS995724">
    <property type="protein sequence ID" value="EGE02889.1"/>
    <property type="molecule type" value="Genomic_DNA"/>
</dbReference>
<feature type="active site" evidence="3">
    <location>
        <position position="59"/>
    </location>
</feature>
<keyword evidence="4" id="KW-0349">Heme</keyword>
<dbReference type="Proteomes" id="UP000009169">
    <property type="component" value="Unassembled WGS sequence"/>
</dbReference>
<dbReference type="Gene3D" id="2.40.180.10">
    <property type="entry name" value="Catalase core domain"/>
    <property type="match status" value="1"/>
</dbReference>
<dbReference type="GO" id="GO:0042542">
    <property type="term" value="P:response to hydrogen peroxide"/>
    <property type="evidence" value="ECO:0007669"/>
    <property type="project" value="TreeGrafter"/>
</dbReference>
<evidence type="ECO:0000313" key="6">
    <source>
        <dbReference type="EMBL" id="EGE02889.1"/>
    </source>
</evidence>
<dbReference type="PROSITE" id="PS51402">
    <property type="entry name" value="CATALASE_3"/>
    <property type="match status" value="1"/>
</dbReference>
<dbReference type="GO" id="GO:0042744">
    <property type="term" value="P:hydrogen peroxide catabolic process"/>
    <property type="evidence" value="ECO:0007669"/>
    <property type="project" value="TreeGrafter"/>
</dbReference>
<comment type="similarity">
    <text evidence="1">Belongs to the catalase family.</text>
</comment>
<dbReference type="GO" id="GO:0020037">
    <property type="term" value="F:heme binding"/>
    <property type="evidence" value="ECO:0007669"/>
    <property type="project" value="InterPro"/>
</dbReference>
<organism evidence="6 7">
    <name type="scientific">Trichophyton equinum (strain ATCC MYA-4606 / CBS 127.97)</name>
    <name type="common">Horse ringworm fungus</name>
    <dbReference type="NCBI Taxonomy" id="559882"/>
    <lineage>
        <taxon>Eukaryota</taxon>
        <taxon>Fungi</taxon>
        <taxon>Dikarya</taxon>
        <taxon>Ascomycota</taxon>
        <taxon>Pezizomycotina</taxon>
        <taxon>Eurotiomycetes</taxon>
        <taxon>Eurotiomycetidae</taxon>
        <taxon>Onygenales</taxon>
        <taxon>Arthrodermataceae</taxon>
        <taxon>Trichophyton</taxon>
    </lineage>
</organism>
<evidence type="ECO:0000313" key="7">
    <source>
        <dbReference type="Proteomes" id="UP000009169"/>
    </source>
</evidence>
<dbReference type="OrthoDB" id="6880011at2759"/>
<evidence type="ECO:0000256" key="3">
    <source>
        <dbReference type="PIRSR" id="PIRSR038928-1"/>
    </source>
</evidence>
<evidence type="ECO:0000259" key="5">
    <source>
        <dbReference type="SMART" id="SM01060"/>
    </source>
</evidence>
<feature type="active site" evidence="3">
    <location>
        <position position="132"/>
    </location>
</feature>
<evidence type="ECO:0000256" key="1">
    <source>
        <dbReference type="ARBA" id="ARBA00005329"/>
    </source>
</evidence>
<dbReference type="SMART" id="SM01060">
    <property type="entry name" value="Catalase"/>
    <property type="match status" value="1"/>
</dbReference>
<keyword evidence="4" id="KW-0479">Metal-binding</keyword>
<dbReference type="PANTHER" id="PTHR11465">
    <property type="entry name" value="CATALASE"/>
    <property type="match status" value="1"/>
</dbReference>